<feature type="transmembrane region" description="Helical" evidence="6">
    <location>
        <begin position="134"/>
        <end position="156"/>
    </location>
</feature>
<dbReference type="SUPFAM" id="SSF103473">
    <property type="entry name" value="MFS general substrate transporter"/>
    <property type="match status" value="1"/>
</dbReference>
<feature type="transmembrane region" description="Helical" evidence="6">
    <location>
        <begin position="306"/>
        <end position="324"/>
    </location>
</feature>
<keyword evidence="9" id="KW-1185">Reference proteome</keyword>
<evidence type="ECO:0000256" key="2">
    <source>
        <dbReference type="ARBA" id="ARBA00022448"/>
    </source>
</evidence>
<dbReference type="EMBL" id="AZFY01000070">
    <property type="protein sequence ID" value="KRM08800.1"/>
    <property type="molecule type" value="Genomic_DNA"/>
</dbReference>
<dbReference type="OrthoDB" id="9812221at2"/>
<keyword evidence="2" id="KW-0813">Transport</keyword>
<proteinExistence type="predicted"/>
<protein>
    <submittedName>
        <fullName evidence="8">Multidrug-efflux transporter YfiU</fullName>
    </submittedName>
</protein>
<dbReference type="InterPro" id="IPR020846">
    <property type="entry name" value="MFS_dom"/>
</dbReference>
<dbReference type="PRINTS" id="PR01036">
    <property type="entry name" value="TCRTETB"/>
</dbReference>
<feature type="transmembrane region" description="Helical" evidence="6">
    <location>
        <begin position="394"/>
        <end position="417"/>
    </location>
</feature>
<keyword evidence="5 6" id="KW-0472">Membrane</keyword>
<feature type="transmembrane region" description="Helical" evidence="6">
    <location>
        <begin position="7"/>
        <end position="31"/>
    </location>
</feature>
<feature type="transmembrane region" description="Helical" evidence="6">
    <location>
        <begin position="98"/>
        <end position="122"/>
    </location>
</feature>
<feature type="transmembrane region" description="Helical" evidence="6">
    <location>
        <begin position="162"/>
        <end position="183"/>
    </location>
</feature>
<dbReference type="InterPro" id="IPR011701">
    <property type="entry name" value="MFS"/>
</dbReference>
<feature type="domain" description="Major facilitator superfamily (MFS) profile" evidence="7">
    <location>
        <begin position="9"/>
        <end position="487"/>
    </location>
</feature>
<evidence type="ECO:0000256" key="6">
    <source>
        <dbReference type="SAM" id="Phobius"/>
    </source>
</evidence>
<dbReference type="GO" id="GO:0005886">
    <property type="term" value="C:plasma membrane"/>
    <property type="evidence" value="ECO:0007669"/>
    <property type="project" value="UniProtKB-SubCell"/>
</dbReference>
<dbReference type="CDD" id="cd17321">
    <property type="entry name" value="MFS_MMR_MDR_like"/>
    <property type="match status" value="1"/>
</dbReference>
<reference evidence="8 9" key="1">
    <citation type="journal article" date="2015" name="Genome Announc.">
        <title>Expanding the biotechnology potential of lactobacilli through comparative genomics of 213 strains and associated genera.</title>
        <authorList>
            <person name="Sun Z."/>
            <person name="Harris H.M."/>
            <person name="McCann A."/>
            <person name="Guo C."/>
            <person name="Argimon S."/>
            <person name="Zhang W."/>
            <person name="Yang X."/>
            <person name="Jeffery I.B."/>
            <person name="Cooney J.C."/>
            <person name="Kagawa T.F."/>
            <person name="Liu W."/>
            <person name="Song Y."/>
            <person name="Salvetti E."/>
            <person name="Wrobel A."/>
            <person name="Rasinkangas P."/>
            <person name="Parkhill J."/>
            <person name="Rea M.C."/>
            <person name="O'Sullivan O."/>
            <person name="Ritari J."/>
            <person name="Douillard F.P."/>
            <person name="Paul Ross R."/>
            <person name="Yang R."/>
            <person name="Briner A.E."/>
            <person name="Felis G.E."/>
            <person name="de Vos W.M."/>
            <person name="Barrangou R."/>
            <person name="Klaenhammer T.R."/>
            <person name="Caufield P.W."/>
            <person name="Cui Y."/>
            <person name="Zhang H."/>
            <person name="O'Toole P.W."/>
        </authorList>
    </citation>
    <scope>NUCLEOTIDE SEQUENCE [LARGE SCALE GENOMIC DNA]</scope>
    <source>
        <strain evidence="8 9">DSM 18382</strain>
    </source>
</reference>
<dbReference type="PANTHER" id="PTHR23501">
    <property type="entry name" value="MAJOR FACILITATOR SUPERFAMILY"/>
    <property type="match status" value="1"/>
</dbReference>
<feature type="transmembrane region" description="Helical" evidence="6">
    <location>
        <begin position="195"/>
        <end position="217"/>
    </location>
</feature>
<dbReference type="PATRIC" id="fig|1423743.5.peg.2930"/>
<accession>A0A0R1VSR9</accession>
<dbReference type="Proteomes" id="UP000051966">
    <property type="component" value="Unassembled WGS sequence"/>
</dbReference>
<comment type="subcellular location">
    <subcellularLocation>
        <location evidence="1">Cell membrane</location>
        <topology evidence="1">Multi-pass membrane protein</topology>
    </subcellularLocation>
</comment>
<feature type="transmembrane region" description="Helical" evidence="6">
    <location>
        <begin position="336"/>
        <end position="353"/>
    </location>
</feature>
<evidence type="ECO:0000313" key="9">
    <source>
        <dbReference type="Proteomes" id="UP000051966"/>
    </source>
</evidence>
<dbReference type="AlphaFoldDB" id="A0A0R1VSR9"/>
<sequence>MGKKNTTFAMIILIIGVFMSALDNGIIASALSTINYSFKVSEVQGTWGITGYTLGMAITTPIIGKLADKFGRRKLFLIEIGIFALGSLLVALSPSFSLFLAARLIQSVGGGGIFIIASSHVLSTYPKEKQGGLLGALGAVNGIASVVGPNLGSLILNLTGRWNWLFLINLPIALFVIISGYLVIPETRTGDIKTIDFKGLVLLSLGILSFMLAITNLQSRSLVNSFLRIQVWGLIGLGIILFMMFIQIEKRVPHQVDPFLPYQLLRSRGFVLTLLMGLLSGALIGIFVFIPSFVEQRYGISADNSGVWMSGIGLGSIVGAAVGGSLTSKLGSTKTIVVSGLLATFGFALIAYLSPNLFWFAVSSTIAGIGFGMLMGAPLSVLMAEVASKKDNGVALGTLSVSRQVGITIAPIVYATVIQNGFSSIQMNTSIEQYYRGLQRMTGSGRHQLLQSFYATAQEAYQHMFWLAILASVVVTLCGWYLMIRKHRLANELNHPAGD</sequence>
<dbReference type="Pfam" id="PF07690">
    <property type="entry name" value="MFS_1"/>
    <property type="match status" value="1"/>
</dbReference>
<feature type="transmembrane region" description="Helical" evidence="6">
    <location>
        <begin position="359"/>
        <end position="382"/>
    </location>
</feature>
<evidence type="ECO:0000256" key="5">
    <source>
        <dbReference type="ARBA" id="ARBA00023136"/>
    </source>
</evidence>
<dbReference type="PANTHER" id="PTHR23501:SF190">
    <property type="entry name" value="MAJOR FACILITATOR SUPERFAMILY MFS_1"/>
    <property type="match status" value="1"/>
</dbReference>
<evidence type="ECO:0000259" key="7">
    <source>
        <dbReference type="PROSITE" id="PS50850"/>
    </source>
</evidence>
<dbReference type="Gene3D" id="1.20.1250.20">
    <property type="entry name" value="MFS general substrate transporter like domains"/>
    <property type="match status" value="1"/>
</dbReference>
<evidence type="ECO:0000256" key="4">
    <source>
        <dbReference type="ARBA" id="ARBA00022989"/>
    </source>
</evidence>
<evidence type="ECO:0000256" key="3">
    <source>
        <dbReference type="ARBA" id="ARBA00022692"/>
    </source>
</evidence>
<dbReference type="GO" id="GO:0022857">
    <property type="term" value="F:transmembrane transporter activity"/>
    <property type="evidence" value="ECO:0007669"/>
    <property type="project" value="InterPro"/>
</dbReference>
<keyword evidence="4 6" id="KW-1133">Transmembrane helix</keyword>
<dbReference type="Gene3D" id="1.20.1720.10">
    <property type="entry name" value="Multidrug resistance protein D"/>
    <property type="match status" value="1"/>
</dbReference>
<feature type="transmembrane region" description="Helical" evidence="6">
    <location>
        <begin position="464"/>
        <end position="484"/>
    </location>
</feature>
<feature type="transmembrane region" description="Helical" evidence="6">
    <location>
        <begin position="229"/>
        <end position="248"/>
    </location>
</feature>
<feature type="transmembrane region" description="Helical" evidence="6">
    <location>
        <begin position="269"/>
        <end position="294"/>
    </location>
</feature>
<dbReference type="RefSeq" id="WP_056983826.1">
    <property type="nucleotide sequence ID" value="NZ_AZFY01000070.1"/>
</dbReference>
<feature type="transmembrane region" description="Helical" evidence="6">
    <location>
        <begin position="75"/>
        <end position="92"/>
    </location>
</feature>
<keyword evidence="3 6" id="KW-0812">Transmembrane</keyword>
<dbReference type="InterPro" id="IPR036259">
    <property type="entry name" value="MFS_trans_sf"/>
</dbReference>
<organism evidence="8 9">
    <name type="scientific">Lentilactobacillus farraginis DSM 18382 = JCM 14108</name>
    <dbReference type="NCBI Taxonomy" id="1423743"/>
    <lineage>
        <taxon>Bacteria</taxon>
        <taxon>Bacillati</taxon>
        <taxon>Bacillota</taxon>
        <taxon>Bacilli</taxon>
        <taxon>Lactobacillales</taxon>
        <taxon>Lactobacillaceae</taxon>
        <taxon>Lentilactobacillus</taxon>
    </lineage>
</organism>
<name>A0A0R1VSR9_9LACO</name>
<comment type="caution">
    <text evidence="8">The sequence shown here is derived from an EMBL/GenBank/DDBJ whole genome shotgun (WGS) entry which is preliminary data.</text>
</comment>
<evidence type="ECO:0000313" key="8">
    <source>
        <dbReference type="EMBL" id="KRM08800.1"/>
    </source>
</evidence>
<evidence type="ECO:0000256" key="1">
    <source>
        <dbReference type="ARBA" id="ARBA00004651"/>
    </source>
</evidence>
<gene>
    <name evidence="8" type="ORF">FD41_GL002842</name>
</gene>
<dbReference type="PROSITE" id="PS50850">
    <property type="entry name" value="MFS"/>
    <property type="match status" value="1"/>
</dbReference>
<feature type="transmembrane region" description="Helical" evidence="6">
    <location>
        <begin position="43"/>
        <end position="63"/>
    </location>
</feature>